<proteinExistence type="predicted"/>
<accession>W2Z3L5</accession>
<organism evidence="1 2">
    <name type="scientific">Phytophthora nicotianae P10297</name>
    <dbReference type="NCBI Taxonomy" id="1317064"/>
    <lineage>
        <taxon>Eukaryota</taxon>
        <taxon>Sar</taxon>
        <taxon>Stramenopiles</taxon>
        <taxon>Oomycota</taxon>
        <taxon>Peronosporomycetes</taxon>
        <taxon>Peronosporales</taxon>
        <taxon>Peronosporaceae</taxon>
        <taxon>Phytophthora</taxon>
    </lineage>
</organism>
<name>W2Z3L5_PHYNI</name>
<dbReference type="Proteomes" id="UP000018948">
    <property type="component" value="Unassembled WGS sequence"/>
</dbReference>
<comment type="caution">
    <text evidence="1">The sequence shown here is derived from an EMBL/GenBank/DDBJ whole genome shotgun (WGS) entry which is preliminary data.</text>
</comment>
<gene>
    <name evidence="1" type="ORF">F442_11930</name>
</gene>
<dbReference type="AlphaFoldDB" id="W2Z3L5"/>
<evidence type="ECO:0000313" key="2">
    <source>
        <dbReference type="Proteomes" id="UP000018948"/>
    </source>
</evidence>
<reference evidence="1 2" key="1">
    <citation type="submission" date="2013-11" db="EMBL/GenBank/DDBJ databases">
        <title>The Genome Sequence of Phytophthora parasitica P10297.</title>
        <authorList>
            <consortium name="The Broad Institute Genomics Platform"/>
            <person name="Russ C."/>
            <person name="Tyler B."/>
            <person name="Panabieres F."/>
            <person name="Shan W."/>
            <person name="Tripathy S."/>
            <person name="Grunwald N."/>
            <person name="Machado M."/>
            <person name="Johnson C.S."/>
            <person name="Walker B."/>
            <person name="Young S.K."/>
            <person name="Zeng Q."/>
            <person name="Gargeya S."/>
            <person name="Fitzgerald M."/>
            <person name="Haas B."/>
            <person name="Abouelleil A."/>
            <person name="Allen A.W."/>
            <person name="Alvarado L."/>
            <person name="Arachchi H.M."/>
            <person name="Berlin A.M."/>
            <person name="Chapman S.B."/>
            <person name="Gainer-Dewar J."/>
            <person name="Goldberg J."/>
            <person name="Griggs A."/>
            <person name="Gujja S."/>
            <person name="Hansen M."/>
            <person name="Howarth C."/>
            <person name="Imamovic A."/>
            <person name="Ireland A."/>
            <person name="Larimer J."/>
            <person name="McCowan C."/>
            <person name="Murphy C."/>
            <person name="Pearson M."/>
            <person name="Poon T.W."/>
            <person name="Priest M."/>
            <person name="Roberts A."/>
            <person name="Saif S."/>
            <person name="Shea T."/>
            <person name="Sisk P."/>
            <person name="Sykes S."/>
            <person name="Wortman J."/>
            <person name="Nusbaum C."/>
            <person name="Birren B."/>
        </authorList>
    </citation>
    <scope>NUCLEOTIDE SEQUENCE [LARGE SCALE GENOMIC DNA]</scope>
    <source>
        <strain evidence="1 2">P10297</strain>
    </source>
</reference>
<dbReference type="EMBL" id="ANIY01002487">
    <property type="protein sequence ID" value="ETP40799.1"/>
    <property type="molecule type" value="Genomic_DNA"/>
</dbReference>
<protein>
    <submittedName>
        <fullName evidence="1">Uncharacterized protein</fullName>
    </submittedName>
</protein>
<evidence type="ECO:0000313" key="1">
    <source>
        <dbReference type="EMBL" id="ETP40799.1"/>
    </source>
</evidence>
<sequence length="80" mass="9315">MNFTCRPLLFCRQNKTVEWEFKEVKTLWGFIDFKKGLFEINSAQSDAFSYSSDELQHLFSSFLANACGLVSVVFTFQRTL</sequence>